<dbReference type="SMART" id="SM00513">
    <property type="entry name" value="SAP"/>
    <property type="match status" value="5"/>
</dbReference>
<dbReference type="EMBL" id="SPLM01000108">
    <property type="protein sequence ID" value="TMW60217.1"/>
    <property type="molecule type" value="Genomic_DNA"/>
</dbReference>
<dbReference type="Gene3D" id="1.10.720.30">
    <property type="entry name" value="SAP domain"/>
    <property type="match status" value="5"/>
</dbReference>
<feature type="domain" description="SAP" evidence="4">
    <location>
        <begin position="142"/>
        <end position="176"/>
    </location>
</feature>
<feature type="region of interest" description="Disordered" evidence="3">
    <location>
        <begin position="429"/>
        <end position="464"/>
    </location>
</feature>
<accession>A0A8K1CBL9</accession>
<feature type="domain" description="SAP" evidence="4">
    <location>
        <begin position="229"/>
        <end position="263"/>
    </location>
</feature>
<feature type="compositionally biased region" description="Acidic residues" evidence="3">
    <location>
        <begin position="453"/>
        <end position="464"/>
    </location>
</feature>
<dbReference type="InterPro" id="IPR003034">
    <property type="entry name" value="SAP_dom"/>
</dbReference>
<dbReference type="SUPFAM" id="SSF68906">
    <property type="entry name" value="SAP domain"/>
    <property type="match status" value="5"/>
</dbReference>
<keyword evidence="1" id="KW-0597">Phosphoprotein</keyword>
<evidence type="ECO:0000313" key="5">
    <source>
        <dbReference type="EMBL" id="TMW60217.1"/>
    </source>
</evidence>
<dbReference type="OrthoDB" id="2150371at2759"/>
<dbReference type="Proteomes" id="UP000794436">
    <property type="component" value="Unassembled WGS sequence"/>
</dbReference>
<evidence type="ECO:0000256" key="3">
    <source>
        <dbReference type="SAM" id="MobiDB-lite"/>
    </source>
</evidence>
<comment type="similarity">
    <text evidence="2">Belongs to the SAP domain-containing ribonucleoprotein family.</text>
</comment>
<dbReference type="PROSITE" id="PS50800">
    <property type="entry name" value="SAP"/>
    <property type="match status" value="5"/>
</dbReference>
<gene>
    <name evidence="5" type="ORF">Poli38472_000259</name>
</gene>
<evidence type="ECO:0000259" key="4">
    <source>
        <dbReference type="PROSITE" id="PS50800"/>
    </source>
</evidence>
<feature type="compositionally biased region" description="Polar residues" evidence="3">
    <location>
        <begin position="178"/>
        <end position="197"/>
    </location>
</feature>
<feature type="region of interest" description="Disordered" evidence="3">
    <location>
        <begin position="270"/>
        <end position="292"/>
    </location>
</feature>
<evidence type="ECO:0000256" key="2">
    <source>
        <dbReference type="ARBA" id="ARBA00046328"/>
    </source>
</evidence>
<dbReference type="PANTHER" id="PTHR46551">
    <property type="entry name" value="SAP DOMAIN-CONTAINING RIBONUCLEOPROTEIN"/>
    <property type="match status" value="1"/>
</dbReference>
<reference evidence="5" key="1">
    <citation type="submission" date="2019-03" db="EMBL/GenBank/DDBJ databases">
        <title>Long read genome sequence of the mycoparasitic Pythium oligandrum ATCC 38472 isolated from sugarbeet rhizosphere.</title>
        <authorList>
            <person name="Gaulin E."/>
        </authorList>
    </citation>
    <scope>NUCLEOTIDE SEQUENCE</scope>
    <source>
        <strain evidence="5">ATCC 38472_TT</strain>
    </source>
</reference>
<comment type="caution">
    <text evidence="5">The sequence shown here is derived from an EMBL/GenBank/DDBJ whole genome shotgun (WGS) entry which is preliminary data.</text>
</comment>
<dbReference type="InterPro" id="IPR052240">
    <property type="entry name" value="SAP_domain_ribonucleoprotein"/>
</dbReference>
<feature type="domain" description="SAP" evidence="4">
    <location>
        <begin position="69"/>
        <end position="103"/>
    </location>
</feature>
<dbReference type="PANTHER" id="PTHR46551:SF1">
    <property type="entry name" value="SAP DOMAIN-CONTAINING RIBONUCLEOPROTEIN"/>
    <property type="match status" value="1"/>
</dbReference>
<organism evidence="5 6">
    <name type="scientific">Pythium oligandrum</name>
    <name type="common">Mycoparasitic fungus</name>
    <dbReference type="NCBI Taxonomy" id="41045"/>
    <lineage>
        <taxon>Eukaryota</taxon>
        <taxon>Sar</taxon>
        <taxon>Stramenopiles</taxon>
        <taxon>Oomycota</taxon>
        <taxon>Peronosporomycetes</taxon>
        <taxon>Pythiales</taxon>
        <taxon>Pythiaceae</taxon>
        <taxon>Pythium</taxon>
    </lineage>
</organism>
<dbReference type="Pfam" id="PF02037">
    <property type="entry name" value="SAP"/>
    <property type="match status" value="5"/>
</dbReference>
<keyword evidence="6" id="KW-1185">Reference proteome</keyword>
<name>A0A8K1CBL9_PYTOL</name>
<evidence type="ECO:0000256" key="1">
    <source>
        <dbReference type="ARBA" id="ARBA00022553"/>
    </source>
</evidence>
<feature type="domain" description="SAP" evidence="4">
    <location>
        <begin position="1"/>
        <end position="35"/>
    </location>
</feature>
<protein>
    <recommendedName>
        <fullName evidence="4">SAP domain-containing protein</fullName>
    </recommendedName>
</protein>
<feature type="domain" description="SAP" evidence="4">
    <location>
        <begin position="104"/>
        <end position="138"/>
    </location>
</feature>
<dbReference type="GO" id="GO:0016973">
    <property type="term" value="P:poly(A)+ mRNA export from nucleus"/>
    <property type="evidence" value="ECO:0007669"/>
    <property type="project" value="TreeGrafter"/>
</dbReference>
<evidence type="ECO:0000313" key="6">
    <source>
        <dbReference type="Proteomes" id="UP000794436"/>
    </source>
</evidence>
<dbReference type="GO" id="GO:0005634">
    <property type="term" value="C:nucleus"/>
    <property type="evidence" value="ECO:0007669"/>
    <property type="project" value="TreeGrafter"/>
</dbReference>
<dbReference type="AlphaFoldDB" id="A0A8K1CBL9"/>
<dbReference type="InterPro" id="IPR036361">
    <property type="entry name" value="SAP_dom_sf"/>
</dbReference>
<sequence length="464" mass="50306">MEALTVQELKGLCQQRGLAVSGKKEELIERLRKGASVAAAARTKDKKDVSTPTSSSAKMTDGVLFPADYDALTIPQLKDLCRERSVAVGGIKDDLVARLKGSDPRFMTIPQLKDRCRDSGLTVSGSKTELAERVMRVMGKSLLNKSLDELKDMCRQRGVSMTGRKEDLVDRLNGIAPASSTKPSNSSFNAPTSLPIQSSRPSSASSKSGSTATKSTPASTSTTGAEVSYDSMTLNQLKDLCRGRTLPVTGKKEELAARLKQHDVVVRATFKSKKRKDPAPTTTATTSKKQKPAAIPVIAAPGMYARRTGPTVAQEAAWAKAKATTSNTARRSAPAPSRSTGQYIVYSTCAYPPDGFHSYMGPGEPKFDKTYTSKDEANRRVRHLFYEKNSWGLGADEMEDHDVEETYSHNGLLQLSVCPPDSELWLVAAKSSGDHDASDSESDNGYNDRTVYIDDDSDVEMEDT</sequence>
<feature type="region of interest" description="Disordered" evidence="3">
    <location>
        <begin position="175"/>
        <end position="227"/>
    </location>
</feature>
<feature type="compositionally biased region" description="Low complexity" evidence="3">
    <location>
        <begin position="198"/>
        <end position="225"/>
    </location>
</feature>
<proteinExistence type="inferred from homology"/>